<evidence type="ECO:0000313" key="8">
    <source>
        <dbReference type="EMBL" id="HDB47663.1"/>
    </source>
</evidence>
<dbReference type="Gene3D" id="2.60.40.10">
    <property type="entry name" value="Immunoglobulins"/>
    <property type="match status" value="2"/>
</dbReference>
<feature type="transmembrane region" description="Helical" evidence="5">
    <location>
        <begin position="238"/>
        <end position="262"/>
    </location>
</feature>
<feature type="domain" description="Immunoglobulin" evidence="7">
    <location>
        <begin position="122"/>
        <end position="211"/>
    </location>
</feature>
<evidence type="ECO:0000259" key="7">
    <source>
        <dbReference type="SMART" id="SM00409"/>
    </source>
</evidence>
<dbReference type="InterPro" id="IPR013783">
    <property type="entry name" value="Ig-like_fold"/>
</dbReference>
<proteinExistence type="predicted"/>
<dbReference type="OrthoDB" id="9806481at2759"/>
<feature type="signal peptide" evidence="6">
    <location>
        <begin position="1"/>
        <end position="19"/>
    </location>
</feature>
<dbReference type="PANTHER" id="PTHR11738">
    <property type="entry name" value="MHC CLASS I NK CELL RECEPTOR"/>
    <property type="match status" value="1"/>
</dbReference>
<dbReference type="Pfam" id="PF00047">
    <property type="entry name" value="ig"/>
    <property type="match status" value="1"/>
</dbReference>
<keyword evidence="3" id="KW-0393">Immunoglobulin domain</keyword>
<dbReference type="InterPro" id="IPR013151">
    <property type="entry name" value="Immunoglobulin_dom"/>
</dbReference>
<dbReference type="SUPFAM" id="SSF48726">
    <property type="entry name" value="Immunoglobulin"/>
    <property type="match status" value="2"/>
</dbReference>
<dbReference type="KEGG" id="ssc:100511639"/>
<evidence type="ECO:0000256" key="5">
    <source>
        <dbReference type="SAM" id="Phobius"/>
    </source>
</evidence>
<evidence type="ECO:0000256" key="3">
    <source>
        <dbReference type="ARBA" id="ARBA00023319"/>
    </source>
</evidence>
<evidence type="ECO:0000256" key="2">
    <source>
        <dbReference type="ARBA" id="ARBA00023157"/>
    </source>
</evidence>
<dbReference type="RefSeq" id="NP_001230801.1">
    <property type="nucleotide sequence ID" value="NM_001243872.1"/>
</dbReference>
<keyword evidence="8" id="KW-0675">Receptor</keyword>
<dbReference type="EMBL" id="DQIR01192186">
    <property type="protein sequence ID" value="HDB47663.1"/>
    <property type="molecule type" value="Transcribed_RNA"/>
</dbReference>
<dbReference type="SMART" id="SM00409">
    <property type="entry name" value="IG"/>
    <property type="match status" value="2"/>
</dbReference>
<dbReference type="GeneID" id="100511639"/>
<dbReference type="FunFam" id="2.60.40.10:FF:000049">
    <property type="entry name" value="Leukocyte immunoglobulin-like receptor subfamily B member 1"/>
    <property type="match status" value="1"/>
</dbReference>
<keyword evidence="2" id="KW-1015">Disulfide bond</keyword>
<reference evidence="8" key="1">
    <citation type="journal article" date="2019" name="PeerJ">
        <title>Genes of the pig, Sus scrofa, reconstructed with EvidentialGene.</title>
        <authorList>
            <person name="Gilbert D.G."/>
        </authorList>
    </citation>
    <scope>NUCLEOTIDE SEQUENCE</scope>
</reference>
<keyword evidence="1 6" id="KW-0732">Signal</keyword>
<dbReference type="OMA" id="YKSGERW"/>
<feature type="region of interest" description="Disordered" evidence="4">
    <location>
        <begin position="208"/>
        <end position="234"/>
    </location>
</feature>
<evidence type="ECO:0000256" key="4">
    <source>
        <dbReference type="SAM" id="MobiDB-lite"/>
    </source>
</evidence>
<evidence type="ECO:0000256" key="1">
    <source>
        <dbReference type="ARBA" id="ARBA00022729"/>
    </source>
</evidence>
<keyword evidence="5" id="KW-1133">Transmembrane helix</keyword>
<accession>A0A480SL91</accession>
<feature type="region of interest" description="Disordered" evidence="4">
    <location>
        <begin position="271"/>
        <end position="296"/>
    </location>
</feature>
<protein>
    <submittedName>
        <fullName evidence="8">Leukocyte immunoglobulin-like receptor subfamily A member 5 isoform 1</fullName>
    </submittedName>
</protein>
<feature type="chain" id="PRO_5044605047" evidence="6">
    <location>
        <begin position="20"/>
        <end position="337"/>
    </location>
</feature>
<dbReference type="SMR" id="A0A480SL91"/>
<dbReference type="InterPro" id="IPR036179">
    <property type="entry name" value="Ig-like_dom_sf"/>
</dbReference>
<dbReference type="InterPro" id="IPR003599">
    <property type="entry name" value="Ig_sub"/>
</dbReference>
<feature type="domain" description="Immunoglobulin" evidence="7">
    <location>
        <begin position="34"/>
        <end position="108"/>
    </location>
</feature>
<keyword evidence="5" id="KW-0472">Membrane</keyword>
<evidence type="ECO:0000256" key="6">
    <source>
        <dbReference type="SAM" id="SignalP"/>
    </source>
</evidence>
<dbReference type="AlphaFoldDB" id="A0A480SL91"/>
<sequence>MSLLLPMLLFLGFYPGQNTQEQNGNLSPPLITALPGSLVPPKQPVTILCRGPKQAEAYRITRVGSPEPQEREANTVAFPELSPDLVGPYHCSYKIGEDWSPLSNLLYLVMTEAYEKPSLSSMTGTVVASGENVKLQCFSKVNFEAFILIKNNGSHTFQEQSSTPQGRGAQAIFLLSQVSSAQAGTYRCCGVFNQGPFLWSQPSNQVQLQVKEATDPDATESEHPTARPPTQTSKEKRLGLLIGAPVASGLLLLVLLLLVCCCRKARNNAASKERRPEAAGPTEGQSPCLPQASEAPDPQEVTYCQLTCSVPQRGTAGSPSLVPRQTQTSEYATLALR</sequence>
<dbReference type="InterPro" id="IPR050412">
    <property type="entry name" value="Ig-like_Receptors_ImmuneReg"/>
</dbReference>
<keyword evidence="5" id="KW-0812">Transmembrane</keyword>
<organism evidence="8">
    <name type="scientific">Sus scrofa</name>
    <name type="common">Pig</name>
    <dbReference type="NCBI Taxonomy" id="9823"/>
    <lineage>
        <taxon>Eukaryota</taxon>
        <taxon>Metazoa</taxon>
        <taxon>Chordata</taxon>
        <taxon>Craniata</taxon>
        <taxon>Vertebrata</taxon>
        <taxon>Euteleostomi</taxon>
        <taxon>Mammalia</taxon>
        <taxon>Eutheria</taxon>
        <taxon>Laurasiatheria</taxon>
        <taxon>Artiodactyla</taxon>
        <taxon>Suina</taxon>
        <taxon>Suidae</taxon>
        <taxon>Sus</taxon>
    </lineage>
</organism>
<dbReference type="EMBL" id="DQIR01238536">
    <property type="protein sequence ID" value="HDB94013.1"/>
    <property type="molecule type" value="Transcribed_RNA"/>
</dbReference>
<name>A0A480SL91_PIG</name>
<dbReference type="PANTHER" id="PTHR11738:SF172">
    <property type="entry name" value="IG-LIKE DOMAIN-CONTAINING PROTEIN"/>
    <property type="match status" value="1"/>
</dbReference>